<evidence type="ECO:0000256" key="1">
    <source>
        <dbReference type="SAM" id="Coils"/>
    </source>
</evidence>
<organism evidence="2">
    <name type="scientific">Oppiella nova</name>
    <dbReference type="NCBI Taxonomy" id="334625"/>
    <lineage>
        <taxon>Eukaryota</taxon>
        <taxon>Metazoa</taxon>
        <taxon>Ecdysozoa</taxon>
        <taxon>Arthropoda</taxon>
        <taxon>Chelicerata</taxon>
        <taxon>Arachnida</taxon>
        <taxon>Acari</taxon>
        <taxon>Acariformes</taxon>
        <taxon>Sarcoptiformes</taxon>
        <taxon>Oribatida</taxon>
        <taxon>Brachypylina</taxon>
        <taxon>Oppioidea</taxon>
        <taxon>Oppiidae</taxon>
        <taxon>Oppiella</taxon>
    </lineage>
</organism>
<keyword evidence="1" id="KW-0175">Coiled coil</keyword>
<dbReference type="AlphaFoldDB" id="A0A7R9MA55"/>
<name>A0A7R9MA55_9ACAR</name>
<keyword evidence="3" id="KW-1185">Reference proteome</keyword>
<evidence type="ECO:0000313" key="3">
    <source>
        <dbReference type="Proteomes" id="UP000728032"/>
    </source>
</evidence>
<accession>A0A7R9MA55</accession>
<dbReference type="Proteomes" id="UP000728032">
    <property type="component" value="Unassembled WGS sequence"/>
</dbReference>
<proteinExistence type="predicted"/>
<feature type="coiled-coil region" evidence="1">
    <location>
        <begin position="504"/>
        <end position="585"/>
    </location>
</feature>
<dbReference type="EMBL" id="CAJPVJ010010253">
    <property type="protein sequence ID" value="CAG2173098.1"/>
    <property type="molecule type" value="Genomic_DNA"/>
</dbReference>
<evidence type="ECO:0000313" key="2">
    <source>
        <dbReference type="EMBL" id="CAD7655911.1"/>
    </source>
</evidence>
<gene>
    <name evidence="2" type="ORF">ONB1V03_LOCUS12551</name>
</gene>
<feature type="coiled-coil region" evidence="1">
    <location>
        <begin position="74"/>
        <end position="134"/>
    </location>
</feature>
<sequence length="616" mass="68183">SESYPTGAVYSNDVLDDIEKDINATVTDIDNELAKLSKEGRSSEGTLLTQYKENAHNQIKIIEDNRPLIVPGTLLRAQQLKDGVANEIARLENKPTGADNDIGDDIKKELDVIRTNIRTELAKLEKEGRKAEGATLVQYSAQADSMEAAINGTKVDLLPVLKTYADLLGVNVNDEIKRLEGKPTGADPVDDIHKKVDGIETDIKAELAKLEGEGRAAEGAKLRQYKASADGIEKSLKEARPDVIPVLQSMVDILRVNVDEEIKRLEGKVDPVDAIHREVDRIEVDIRAELAKLADEGSQLREYKKGADDLEVALKDARPEYLPVLQSYAEILRVYVKEEIERLEGKVDPVVRIHEKVDRIEVDIKAELAKLDGEGRQVEGAQLRVYHSSANSLEKSLKEARPDFIPVLQTYADILGVNVAEEIERLEALVSESYPTGAVHSNDVLDDIEKDINATVTNIDNELAKLSKEGRSSEGSLLTQYKENAHNQIKIIEDNRPLIVPGTLLRAQQLKEGVANEIARLENKPTGPVDPADAIYKELDAIEQTIKTELDKLTKEGRATEGAQLEEYQKNAETIRKQVKEVIKDVLPFLKASADILQKDVNTEIKRLESKGAPVG</sequence>
<feature type="non-terminal residue" evidence="2">
    <location>
        <position position="1"/>
    </location>
</feature>
<protein>
    <submittedName>
        <fullName evidence="2">Uncharacterized protein</fullName>
    </submittedName>
</protein>
<reference evidence="2" key="1">
    <citation type="submission" date="2020-11" db="EMBL/GenBank/DDBJ databases">
        <authorList>
            <person name="Tran Van P."/>
        </authorList>
    </citation>
    <scope>NUCLEOTIDE SEQUENCE</scope>
</reference>
<dbReference type="EMBL" id="OC925078">
    <property type="protein sequence ID" value="CAD7655911.1"/>
    <property type="molecule type" value="Genomic_DNA"/>
</dbReference>